<protein>
    <submittedName>
        <fullName evidence="4">Leucine-rich repeat-containing protein 40</fullName>
    </submittedName>
</protein>
<dbReference type="Pfam" id="PF13855">
    <property type="entry name" value="LRR_8"/>
    <property type="match status" value="3"/>
</dbReference>
<dbReference type="InterPro" id="IPR032675">
    <property type="entry name" value="LRR_dom_sf"/>
</dbReference>
<dbReference type="InterPro" id="IPR050216">
    <property type="entry name" value="LRR_domain-containing"/>
</dbReference>
<evidence type="ECO:0000256" key="2">
    <source>
        <dbReference type="ARBA" id="ARBA00022737"/>
    </source>
</evidence>
<dbReference type="WBParaSite" id="MCU_007402-RA">
    <property type="protein sequence ID" value="MCU_007402-RA"/>
    <property type="gene ID" value="MCU_007402"/>
</dbReference>
<evidence type="ECO:0000256" key="3">
    <source>
        <dbReference type="SAM" id="MobiDB-lite"/>
    </source>
</evidence>
<organism evidence="4">
    <name type="scientific">Mesocestoides corti</name>
    <name type="common">Flatworm</name>
    <dbReference type="NCBI Taxonomy" id="53468"/>
    <lineage>
        <taxon>Eukaryota</taxon>
        <taxon>Metazoa</taxon>
        <taxon>Spiralia</taxon>
        <taxon>Lophotrochozoa</taxon>
        <taxon>Platyhelminthes</taxon>
        <taxon>Cestoda</taxon>
        <taxon>Eucestoda</taxon>
        <taxon>Cyclophyllidea</taxon>
        <taxon>Mesocestoididae</taxon>
        <taxon>Mesocestoides</taxon>
    </lineage>
</organism>
<dbReference type="Gene3D" id="3.80.10.10">
    <property type="entry name" value="Ribonuclease Inhibitor"/>
    <property type="match status" value="3"/>
</dbReference>
<name>A0A5K3FDB3_MESCO</name>
<proteinExistence type="predicted"/>
<accession>A0A5K3FDB3</accession>
<dbReference type="SMART" id="SM00364">
    <property type="entry name" value="LRR_BAC"/>
    <property type="match status" value="10"/>
</dbReference>
<keyword evidence="1" id="KW-0433">Leucine-rich repeat</keyword>
<evidence type="ECO:0000313" key="4">
    <source>
        <dbReference type="WBParaSite" id="MCU_007402-RA"/>
    </source>
</evidence>
<dbReference type="PANTHER" id="PTHR48051">
    <property type="match status" value="1"/>
</dbReference>
<dbReference type="AlphaFoldDB" id="A0A5K3FDB3"/>
<sequence length="641" mass="69636">MFFAGQSRKQESRDPHCIHQKVLLDAQKSGVISLNSRGLSYVPPVVWTLNRPLPPKENAVSFESAGDDTRWWEMEPIQRLNLSANTIKELPGPGLAQLDTLVSLDVRDNELTTLPEEIALLTQLKQLFLSSNKLTCLPGALSQLHGLVLLDAAHNLLTELPSGLEALVDLEKLDVSDNRLAQLPLLLPPKLISLKVNQNRLVRLPEGLLQSCQSLRELDASENVLENVGISGGGNQSSLTTICLCKNRLTAIPALSPFHKLKEVALGDNKIDEFSLVNLAGLGELAILDLSRNRIPAIPLGIPESLPALSRLDLSNNDLKSIPTELGFMESLNVLSLCGNPFRSVPQNVLSSGTQALKALLRDRHQADTAPPPPAFSRSPTGSPDVPATADDPSTLNYADLPAVNTSSILDWSCSRNLGAKRIGHVAANLREELPPLDDPVVWRAVALRGCGSNAVVKTLNLLWRQLDTFPMGIMAFRESLTSLNLSHNRLTHLPDEIGRLSRLEELNVSNNCLNSLPQTLTALAALQTLVLDFNAGLGPQLPAETLFRAPLTQSLVNLSARSCRLTQLPPASMLSPESMPALRSLDVSENDISTLEPRLGLCTQIQNLQVMGNTFRVPRPAVVAKGTAALMEYLRSRIAE</sequence>
<feature type="region of interest" description="Disordered" evidence="3">
    <location>
        <begin position="365"/>
        <end position="397"/>
    </location>
</feature>
<reference evidence="4" key="1">
    <citation type="submission" date="2019-11" db="UniProtKB">
        <authorList>
            <consortium name="WormBaseParasite"/>
        </authorList>
    </citation>
    <scope>IDENTIFICATION</scope>
</reference>
<dbReference type="GO" id="GO:0005737">
    <property type="term" value="C:cytoplasm"/>
    <property type="evidence" value="ECO:0007669"/>
    <property type="project" value="TreeGrafter"/>
</dbReference>
<dbReference type="SMART" id="SM00369">
    <property type="entry name" value="LRR_TYP"/>
    <property type="match status" value="11"/>
</dbReference>
<dbReference type="InterPro" id="IPR001611">
    <property type="entry name" value="Leu-rich_rpt"/>
</dbReference>
<evidence type="ECO:0000256" key="1">
    <source>
        <dbReference type="ARBA" id="ARBA00022614"/>
    </source>
</evidence>
<dbReference type="PROSITE" id="PS51450">
    <property type="entry name" value="LRR"/>
    <property type="match status" value="6"/>
</dbReference>
<dbReference type="PANTHER" id="PTHR48051:SF1">
    <property type="entry name" value="RAS SUPPRESSOR PROTEIN 1"/>
    <property type="match status" value="1"/>
</dbReference>
<dbReference type="SUPFAM" id="SSF52058">
    <property type="entry name" value="L domain-like"/>
    <property type="match status" value="2"/>
</dbReference>
<keyword evidence="2" id="KW-0677">Repeat</keyword>
<dbReference type="InterPro" id="IPR003591">
    <property type="entry name" value="Leu-rich_rpt_typical-subtyp"/>
</dbReference>